<evidence type="ECO:0000313" key="1">
    <source>
        <dbReference type="EMBL" id="MPN40806.1"/>
    </source>
</evidence>
<accession>A0A645HQH8</accession>
<organism evidence="1">
    <name type="scientific">bioreactor metagenome</name>
    <dbReference type="NCBI Taxonomy" id="1076179"/>
    <lineage>
        <taxon>unclassified sequences</taxon>
        <taxon>metagenomes</taxon>
        <taxon>ecological metagenomes</taxon>
    </lineage>
</organism>
<proteinExistence type="predicted"/>
<sequence>MNIVCRRGAPCILYAPVYRKAAGRSRIGPYIGQELISAGICSRTPFDIFPGECTSSLRRQVETGNYGITHKLGRMEAIGVVIHTLDSEQVDRIRFRIGHFY</sequence>
<gene>
    <name evidence="1" type="ORF">SDC9_188345</name>
</gene>
<dbReference type="EMBL" id="VSSQ01097439">
    <property type="protein sequence ID" value="MPN40806.1"/>
    <property type="molecule type" value="Genomic_DNA"/>
</dbReference>
<reference evidence="1" key="1">
    <citation type="submission" date="2019-08" db="EMBL/GenBank/DDBJ databases">
        <authorList>
            <person name="Kucharzyk K."/>
            <person name="Murdoch R.W."/>
            <person name="Higgins S."/>
            <person name="Loffler F."/>
        </authorList>
    </citation>
    <scope>NUCLEOTIDE SEQUENCE</scope>
</reference>
<dbReference type="AlphaFoldDB" id="A0A645HQH8"/>
<name>A0A645HQH8_9ZZZZ</name>
<protein>
    <submittedName>
        <fullName evidence="1">Uncharacterized protein</fullName>
    </submittedName>
</protein>
<comment type="caution">
    <text evidence="1">The sequence shown here is derived from an EMBL/GenBank/DDBJ whole genome shotgun (WGS) entry which is preliminary data.</text>
</comment>